<dbReference type="PROSITE" id="PS50110">
    <property type="entry name" value="RESPONSE_REGULATORY"/>
    <property type="match status" value="1"/>
</dbReference>
<gene>
    <name evidence="4" type="ORF">GR167_19140</name>
</gene>
<evidence type="ECO:0000256" key="1">
    <source>
        <dbReference type="ARBA" id="ARBA00022553"/>
    </source>
</evidence>
<protein>
    <submittedName>
        <fullName evidence="4">Response regulator</fullName>
    </submittedName>
</protein>
<dbReference type="SMART" id="SM00448">
    <property type="entry name" value="REC"/>
    <property type="match status" value="1"/>
</dbReference>
<feature type="domain" description="Response regulatory" evidence="3">
    <location>
        <begin position="21"/>
        <end position="138"/>
    </location>
</feature>
<feature type="modified residue" description="4-aspartylphosphate" evidence="2">
    <location>
        <position position="70"/>
    </location>
</feature>
<proteinExistence type="predicted"/>
<dbReference type="Pfam" id="PF18551">
    <property type="entry name" value="TackOD1"/>
    <property type="match status" value="1"/>
</dbReference>
<name>A0A6L8LS36_9RHOB</name>
<dbReference type="CDD" id="cd17546">
    <property type="entry name" value="REC_hyHK_CKI1_RcsC-like"/>
    <property type="match status" value="1"/>
</dbReference>
<evidence type="ECO:0000259" key="3">
    <source>
        <dbReference type="PROSITE" id="PS50110"/>
    </source>
</evidence>
<dbReference type="PANTHER" id="PTHR44591">
    <property type="entry name" value="STRESS RESPONSE REGULATOR PROTEIN 1"/>
    <property type="match status" value="1"/>
</dbReference>
<keyword evidence="5" id="KW-1185">Reference proteome</keyword>
<dbReference type="PANTHER" id="PTHR44591:SF3">
    <property type="entry name" value="RESPONSE REGULATORY DOMAIN-CONTAINING PROTEIN"/>
    <property type="match status" value="1"/>
</dbReference>
<comment type="caution">
    <text evidence="4">The sequence shown here is derived from an EMBL/GenBank/DDBJ whole genome shotgun (WGS) entry which is preliminary data.</text>
</comment>
<evidence type="ECO:0000313" key="5">
    <source>
        <dbReference type="Proteomes" id="UP000479043"/>
    </source>
</evidence>
<dbReference type="Pfam" id="PF00072">
    <property type="entry name" value="Response_reg"/>
    <property type="match status" value="1"/>
</dbReference>
<dbReference type="GO" id="GO:0000160">
    <property type="term" value="P:phosphorelay signal transduction system"/>
    <property type="evidence" value="ECO:0007669"/>
    <property type="project" value="InterPro"/>
</dbReference>
<evidence type="ECO:0000256" key="2">
    <source>
        <dbReference type="PROSITE-ProRule" id="PRU00169"/>
    </source>
</evidence>
<dbReference type="SUPFAM" id="SSF52172">
    <property type="entry name" value="CheY-like"/>
    <property type="match status" value="1"/>
</dbReference>
<dbReference type="Gene3D" id="3.40.50.2300">
    <property type="match status" value="1"/>
</dbReference>
<keyword evidence="1 2" id="KW-0597">Phosphoprotein</keyword>
<organism evidence="4 5">
    <name type="scientific">Thalassovita mangrovi</name>
    <dbReference type="NCBI Taxonomy" id="2692236"/>
    <lineage>
        <taxon>Bacteria</taxon>
        <taxon>Pseudomonadati</taxon>
        <taxon>Pseudomonadota</taxon>
        <taxon>Alphaproteobacteria</taxon>
        <taxon>Rhodobacterales</taxon>
        <taxon>Roseobacteraceae</taxon>
        <taxon>Thalassovita</taxon>
    </lineage>
</organism>
<dbReference type="InterPro" id="IPR011006">
    <property type="entry name" value="CheY-like_superfamily"/>
</dbReference>
<evidence type="ECO:0000313" key="4">
    <source>
        <dbReference type="EMBL" id="MYM57440.1"/>
    </source>
</evidence>
<dbReference type="RefSeq" id="WP_160975343.1">
    <property type="nucleotide sequence ID" value="NZ_WWEN01000011.1"/>
</dbReference>
<reference evidence="4 5" key="1">
    <citation type="submission" date="2020-01" db="EMBL/GenBank/DDBJ databases">
        <authorList>
            <person name="Chen S."/>
        </authorList>
    </citation>
    <scope>NUCLEOTIDE SEQUENCE [LARGE SCALE GENOMIC DNA]</scope>
    <source>
        <strain evidence="4 5">GS-10</strain>
    </source>
</reference>
<accession>A0A6L8LS36</accession>
<dbReference type="EMBL" id="WWEN01000011">
    <property type="protein sequence ID" value="MYM57440.1"/>
    <property type="molecule type" value="Genomic_DNA"/>
</dbReference>
<dbReference type="Proteomes" id="UP000479043">
    <property type="component" value="Unassembled WGS sequence"/>
</dbReference>
<dbReference type="InterPro" id="IPR050595">
    <property type="entry name" value="Bact_response_regulator"/>
</dbReference>
<sequence length="583" mass="62861">MPDTTPAEDGTEAAQSGDAKRILVAEDSSAIQDLLQLILTQRGLSVDIVEDGKQALDAIRTQGYDIALLDFNMPEMTGLEVVAKYLEDPAKGPCPHFVAITGDVQGLLESQDNCEHFDRVMAKPLDINEVLSVIGELGRARPEAPGIRPVRPAAGGAPSRSPIEDVGYRFLRWPYDADRRRLTAGAEGYDAVLVYEADTPDDLAPLWQGRGLNLLPVIDLTGRLGAGADFDASGVGGDVAEHVTRLIDGFGDRRAALHRDVARSEDIGDKLLARIHVSGADLIPRLDGNRKGLVGYNLTLAPETVRAAAGKLVGRGLLAADFFERLHVCGNCRSARMIVREECPSCRSAQIEETSYLHHFRCAYQGPEADFRTGDDLICPKCRVELRHFGRDYDRPGTMLVCQSCGHAAAEPAVGFVCADCGTRSEGEAVATRDVHLYRLTRDGIGYLEAGAAFLGMAQQVLRFTDLPLDLVVALNGEARRYNETGAAFTLLSIAYRNERPIAQDHGARQFAATRRLFTELLGQRLDGGAKVISGGAFDYALLPGTGPEAVSGRIGDLGKRIAAELRFDPGAEISVFGPEDLG</sequence>
<dbReference type="AlphaFoldDB" id="A0A6L8LS36"/>
<dbReference type="InterPro" id="IPR001789">
    <property type="entry name" value="Sig_transdc_resp-reg_receiver"/>
</dbReference>
<dbReference type="InterPro" id="IPR040572">
    <property type="entry name" value="TackOD1"/>
</dbReference>